<dbReference type="SMART" id="SM00382">
    <property type="entry name" value="AAA"/>
    <property type="match status" value="2"/>
</dbReference>
<proteinExistence type="predicted"/>
<dbReference type="InterPro" id="IPR032524">
    <property type="entry name" value="ABC_tran_C"/>
</dbReference>
<dbReference type="OrthoDB" id="9760950at2"/>
<dbReference type="FunFam" id="3.40.50.300:FF:000309">
    <property type="entry name" value="ABC transporter ATP-binding protein"/>
    <property type="match status" value="1"/>
</dbReference>
<dbReference type="Pfam" id="PF16326">
    <property type="entry name" value="ABC_tran_CTD"/>
    <property type="match status" value="1"/>
</dbReference>
<dbReference type="CDD" id="cd03221">
    <property type="entry name" value="ABCF_EF-3"/>
    <property type="match status" value="2"/>
</dbReference>
<evidence type="ECO:0000259" key="5">
    <source>
        <dbReference type="PROSITE" id="PS50893"/>
    </source>
</evidence>
<name>A0A1I2ECT1_9BACI</name>
<evidence type="ECO:0000256" key="3">
    <source>
        <dbReference type="ARBA" id="ARBA00022840"/>
    </source>
</evidence>
<reference evidence="6 7" key="1">
    <citation type="submission" date="2016-10" db="EMBL/GenBank/DDBJ databases">
        <authorList>
            <person name="de Groot N.N."/>
        </authorList>
    </citation>
    <scope>NUCLEOTIDE SEQUENCE [LARGE SCALE GENOMIC DNA]</scope>
    <source>
        <strain evidence="6 7">DSM 23995</strain>
    </source>
</reference>
<dbReference type="FunFam" id="3.40.50.300:FF:000011">
    <property type="entry name" value="Putative ABC transporter ATP-binding component"/>
    <property type="match status" value="1"/>
</dbReference>
<feature type="compositionally biased region" description="Basic and acidic residues" evidence="4">
    <location>
        <begin position="543"/>
        <end position="576"/>
    </location>
</feature>
<feature type="region of interest" description="Disordered" evidence="4">
    <location>
        <begin position="543"/>
        <end position="583"/>
    </location>
</feature>
<dbReference type="InterPro" id="IPR027417">
    <property type="entry name" value="P-loop_NTPase"/>
</dbReference>
<keyword evidence="2" id="KW-0547">Nucleotide-binding</keyword>
<dbReference type="Pfam" id="PF12848">
    <property type="entry name" value="ABC_tran_Xtn"/>
    <property type="match status" value="1"/>
</dbReference>
<dbReference type="PROSITE" id="PS50893">
    <property type="entry name" value="ABC_TRANSPORTER_2"/>
    <property type="match status" value="2"/>
</dbReference>
<evidence type="ECO:0000313" key="7">
    <source>
        <dbReference type="Proteomes" id="UP000199516"/>
    </source>
</evidence>
<dbReference type="RefSeq" id="WP_091662447.1">
    <property type="nucleotide sequence ID" value="NZ_FONT01000005.1"/>
</dbReference>
<evidence type="ECO:0000256" key="4">
    <source>
        <dbReference type="SAM" id="MobiDB-lite"/>
    </source>
</evidence>
<accession>A0A1I2ECT1</accession>
<dbReference type="SUPFAM" id="SSF52540">
    <property type="entry name" value="P-loop containing nucleoside triphosphate hydrolases"/>
    <property type="match status" value="2"/>
</dbReference>
<dbReference type="Gene3D" id="1.10.287.380">
    <property type="entry name" value="Valyl-tRNA synthetase, C-terminal domain"/>
    <property type="match status" value="1"/>
</dbReference>
<dbReference type="AlphaFoldDB" id="A0A1I2ECT1"/>
<dbReference type="InterPro" id="IPR051309">
    <property type="entry name" value="ABCF_ATPase"/>
</dbReference>
<evidence type="ECO:0000256" key="2">
    <source>
        <dbReference type="ARBA" id="ARBA00022741"/>
    </source>
</evidence>
<dbReference type="InterPro" id="IPR003439">
    <property type="entry name" value="ABC_transporter-like_ATP-bd"/>
</dbReference>
<dbReference type="InterPro" id="IPR037118">
    <property type="entry name" value="Val-tRNA_synth_C_sf"/>
</dbReference>
<dbReference type="InterPro" id="IPR003593">
    <property type="entry name" value="AAA+_ATPase"/>
</dbReference>
<protein>
    <submittedName>
        <fullName evidence="6">ATP-binding cassette, subfamily F, member 3</fullName>
    </submittedName>
</protein>
<dbReference type="Gene3D" id="3.40.50.300">
    <property type="entry name" value="P-loop containing nucleotide triphosphate hydrolases"/>
    <property type="match status" value="2"/>
</dbReference>
<dbReference type="STRING" id="930128.SAMN05192532_105265"/>
<organism evidence="6 7">
    <name type="scientific">Alteribacillus iranensis</name>
    <dbReference type="NCBI Taxonomy" id="930128"/>
    <lineage>
        <taxon>Bacteria</taxon>
        <taxon>Bacillati</taxon>
        <taxon>Bacillota</taxon>
        <taxon>Bacilli</taxon>
        <taxon>Bacillales</taxon>
        <taxon>Bacillaceae</taxon>
        <taxon>Alteribacillus</taxon>
    </lineage>
</organism>
<dbReference type="Proteomes" id="UP000199516">
    <property type="component" value="Unassembled WGS sequence"/>
</dbReference>
<keyword evidence="1" id="KW-0677">Repeat</keyword>
<dbReference type="GO" id="GO:0016887">
    <property type="term" value="F:ATP hydrolysis activity"/>
    <property type="evidence" value="ECO:0007669"/>
    <property type="project" value="InterPro"/>
</dbReference>
<dbReference type="EMBL" id="FONT01000005">
    <property type="protein sequence ID" value="SFE90406.1"/>
    <property type="molecule type" value="Genomic_DNA"/>
</dbReference>
<feature type="domain" description="ABC transporter" evidence="5">
    <location>
        <begin position="4"/>
        <end position="263"/>
    </location>
</feature>
<gene>
    <name evidence="6" type="ORF">SAMN05192532_105265</name>
</gene>
<dbReference type="PANTHER" id="PTHR42855:SF2">
    <property type="entry name" value="DRUG RESISTANCE ABC TRANSPORTER,ATP-BINDING PROTEIN"/>
    <property type="match status" value="1"/>
</dbReference>
<dbReference type="GO" id="GO:0003677">
    <property type="term" value="F:DNA binding"/>
    <property type="evidence" value="ECO:0007669"/>
    <property type="project" value="InterPro"/>
</dbReference>
<dbReference type="Pfam" id="PF00005">
    <property type="entry name" value="ABC_tran"/>
    <property type="match status" value="2"/>
</dbReference>
<evidence type="ECO:0000256" key="1">
    <source>
        <dbReference type="ARBA" id="ARBA00022737"/>
    </source>
</evidence>
<feature type="domain" description="ABC transporter" evidence="5">
    <location>
        <begin position="331"/>
        <end position="546"/>
    </location>
</feature>
<dbReference type="NCBIfam" id="NF000355">
    <property type="entry name" value="ribo_prot_ABC_F"/>
    <property type="match status" value="1"/>
</dbReference>
<dbReference type="GO" id="GO:0005524">
    <property type="term" value="F:ATP binding"/>
    <property type="evidence" value="ECO:0007669"/>
    <property type="project" value="UniProtKB-KW"/>
</dbReference>
<dbReference type="InterPro" id="IPR017871">
    <property type="entry name" value="ABC_transporter-like_CS"/>
</dbReference>
<dbReference type="InterPro" id="IPR032781">
    <property type="entry name" value="ABC_tran_Xtn"/>
</dbReference>
<evidence type="ECO:0000313" key="6">
    <source>
        <dbReference type="EMBL" id="SFE90406.1"/>
    </source>
</evidence>
<dbReference type="PANTHER" id="PTHR42855">
    <property type="entry name" value="ABC TRANSPORTER ATP-BINDING SUBUNIT"/>
    <property type="match status" value="1"/>
</dbReference>
<keyword evidence="3 6" id="KW-0067">ATP-binding</keyword>
<keyword evidence="7" id="KW-1185">Reference proteome</keyword>
<sequence>MIVLQCVDITKSFGAETILDRVKLEIKSNERVALVGRNGAGKSTLLKVIAGELSYDSGDIITPKGLHLGYLDQHSGLQSERSIWDEMLTVFEDVRDMEKKLRHLEEQMSHPDKMKDQASYETVLKEYDTLQHTFREKGGYQYEAEIRSVLSGLKFSHFDYDTPISVLSGGQKTRLALGKMLLSQPDLLVLDEPTNHLDIETLGWLENYLINYKGAILIVSHDRYFLDNIVSKVYEVARTKATLFHGNYSDYLHEKSLRYEQNLKAYEKQQKEIAELEDFIQRNIVRASTSKQAQSRRKKLEKMQIMDKPMGLEKSAKFSFDIDRQSGNDVLNISDLTVRYGEARPVVHHLDLQVKKQESIALIGPNGVGKSTLLKAIAGQLTPAHGTIQLGSKVTIGYYDQEQADLHSNKDVLHELWDEYPLTLEKDIRTILGNFLFSGEDVLKQVSELSGGEKARLALAKLMMQKANLLIFDEPTNHLDLDSKEVLESALLDYPGTLIFVSHDRYFLNRMATKIVELTDEGLTEYLGDYDYYLRKKDEERQREELRKQERSSHSSDTEVEGNDKRNYEREKEAKREARKRQREIEATELEIEKLEKEMEALEEELLAPQVYEDYEQAADLQNKIDHIQRTLETKMEHWENLQLEEA</sequence>
<dbReference type="PROSITE" id="PS00211">
    <property type="entry name" value="ABC_TRANSPORTER_1"/>
    <property type="match status" value="2"/>
</dbReference>